<feature type="transmembrane region" description="Helical" evidence="1">
    <location>
        <begin position="112"/>
        <end position="132"/>
    </location>
</feature>
<feature type="transmembrane region" description="Helical" evidence="1">
    <location>
        <begin position="234"/>
        <end position="258"/>
    </location>
</feature>
<dbReference type="Pfam" id="PF20151">
    <property type="entry name" value="DUF6533"/>
    <property type="match status" value="1"/>
</dbReference>
<keyword evidence="1" id="KW-1133">Transmembrane helix</keyword>
<keyword evidence="1" id="KW-0812">Transmembrane</keyword>
<evidence type="ECO:0000256" key="1">
    <source>
        <dbReference type="SAM" id="Phobius"/>
    </source>
</evidence>
<evidence type="ECO:0000313" key="3">
    <source>
        <dbReference type="EMBL" id="KAJ7624842.1"/>
    </source>
</evidence>
<accession>A0AAD7BMK6</accession>
<name>A0AAD7BMK6_9AGAR</name>
<feature type="transmembrane region" description="Helical" evidence="1">
    <location>
        <begin position="264"/>
        <end position="284"/>
    </location>
</feature>
<dbReference type="Proteomes" id="UP001221142">
    <property type="component" value="Unassembled WGS sequence"/>
</dbReference>
<gene>
    <name evidence="3" type="ORF">FB45DRAFT_87634</name>
</gene>
<dbReference type="AlphaFoldDB" id="A0AAD7BMK6"/>
<keyword evidence="1" id="KW-0472">Membrane</keyword>
<feature type="domain" description="DUF6533" evidence="2">
    <location>
        <begin position="30"/>
        <end position="66"/>
    </location>
</feature>
<protein>
    <recommendedName>
        <fullName evidence="2">DUF6533 domain-containing protein</fullName>
    </recommendedName>
</protein>
<dbReference type="InterPro" id="IPR045340">
    <property type="entry name" value="DUF6533"/>
</dbReference>
<feature type="transmembrane region" description="Helical" evidence="1">
    <location>
        <begin position="27"/>
        <end position="48"/>
    </location>
</feature>
<comment type="caution">
    <text evidence="3">The sequence shown here is derived from an EMBL/GenBank/DDBJ whole genome shotgun (WGS) entry which is preliminary data.</text>
</comment>
<organism evidence="3 4">
    <name type="scientific">Roridomyces roridus</name>
    <dbReference type="NCBI Taxonomy" id="1738132"/>
    <lineage>
        <taxon>Eukaryota</taxon>
        <taxon>Fungi</taxon>
        <taxon>Dikarya</taxon>
        <taxon>Basidiomycota</taxon>
        <taxon>Agaricomycotina</taxon>
        <taxon>Agaricomycetes</taxon>
        <taxon>Agaricomycetidae</taxon>
        <taxon>Agaricales</taxon>
        <taxon>Marasmiineae</taxon>
        <taxon>Mycenaceae</taxon>
        <taxon>Roridomyces</taxon>
    </lineage>
</organism>
<keyword evidence="4" id="KW-1185">Reference proteome</keyword>
<feature type="transmembrane region" description="Helical" evidence="1">
    <location>
        <begin position="85"/>
        <end position="106"/>
    </location>
</feature>
<feature type="transmembrane region" description="Helical" evidence="1">
    <location>
        <begin position="191"/>
        <end position="213"/>
    </location>
</feature>
<evidence type="ECO:0000259" key="2">
    <source>
        <dbReference type="Pfam" id="PF20151"/>
    </source>
</evidence>
<reference evidence="3" key="1">
    <citation type="submission" date="2023-03" db="EMBL/GenBank/DDBJ databases">
        <title>Massive genome expansion in bonnet fungi (Mycena s.s.) driven by repeated elements and novel gene families across ecological guilds.</title>
        <authorList>
            <consortium name="Lawrence Berkeley National Laboratory"/>
            <person name="Harder C.B."/>
            <person name="Miyauchi S."/>
            <person name="Viragh M."/>
            <person name="Kuo A."/>
            <person name="Thoen E."/>
            <person name="Andreopoulos B."/>
            <person name="Lu D."/>
            <person name="Skrede I."/>
            <person name="Drula E."/>
            <person name="Henrissat B."/>
            <person name="Morin E."/>
            <person name="Kohler A."/>
            <person name="Barry K."/>
            <person name="LaButti K."/>
            <person name="Morin E."/>
            <person name="Salamov A."/>
            <person name="Lipzen A."/>
            <person name="Mereny Z."/>
            <person name="Hegedus B."/>
            <person name="Baldrian P."/>
            <person name="Stursova M."/>
            <person name="Weitz H."/>
            <person name="Taylor A."/>
            <person name="Grigoriev I.V."/>
            <person name="Nagy L.G."/>
            <person name="Martin F."/>
            <person name="Kauserud H."/>
        </authorList>
    </citation>
    <scope>NUCLEOTIDE SEQUENCE</scope>
    <source>
        <strain evidence="3">9284</strain>
    </source>
</reference>
<proteinExistence type="predicted"/>
<sequence>MPDPPLAPGPTPEALEELLLLAKDARITSYFAVAALTFLVFDYFLSLGHEIEFVWKRRKSHARCIYVQSILCLDHNRIYTQFEGVSSTLVVLTVDIILLLRVWILFDKSPRLLYLMIPLILVEIGVMCVYRARRFKLLNHWQVFYRYIHDKKGGQICPRWVCSHLLPLWRYQQCGRPQLPGCYSLNVPRFFFLYPIPSLLMTSTMFIMTLYNCKKRLQDVVSTSRNNMRFVNLFLRDGIFWFLAVVAVNPPQIILWAIGRPTLTELLIVPSIAVYSIIGSRVLLNIMEIMSVTESDLQSNTV</sequence>
<evidence type="ECO:0000313" key="4">
    <source>
        <dbReference type="Proteomes" id="UP001221142"/>
    </source>
</evidence>
<dbReference type="EMBL" id="JARKIF010000013">
    <property type="protein sequence ID" value="KAJ7624842.1"/>
    <property type="molecule type" value="Genomic_DNA"/>
</dbReference>